<keyword evidence="3" id="KW-1185">Reference proteome</keyword>
<organism evidence="2 3">
    <name type="scientific">Cellulosimicrobium funkei</name>
    <dbReference type="NCBI Taxonomy" id="264251"/>
    <lineage>
        <taxon>Bacteria</taxon>
        <taxon>Bacillati</taxon>
        <taxon>Actinomycetota</taxon>
        <taxon>Actinomycetes</taxon>
        <taxon>Micrococcales</taxon>
        <taxon>Promicromonosporaceae</taxon>
        <taxon>Cellulosimicrobium</taxon>
    </lineage>
</organism>
<sequence length="245" mass="25561">MPVPGRAVGAALLGTGAAPVGGLLALLLLADIALIGLHLSLKIFGEPSGYTFDLGVDRGYGELVQYLKSLWAGALAALLAVRRRAAVLAAWALVCGYLLADDWFQLHERFGAAFAERVPALGSLANDVGELVWTGGVGLVLLTVVAVTHVRAAARDRAVSAVLVVLFGVLVLLGIVLDAVHHTILEIPAFDVPLTTLEDGGELVALSVIVTFLFAVAFTGHEPLLGRRPSFLARGRADHAARTAP</sequence>
<feature type="transmembrane region" description="Helical" evidence="1">
    <location>
        <begin position="162"/>
        <end position="184"/>
    </location>
</feature>
<gene>
    <name evidence="2" type="ORF">FB00_04645</name>
</gene>
<evidence type="ECO:0000313" key="3">
    <source>
        <dbReference type="Proteomes" id="UP000035265"/>
    </source>
</evidence>
<keyword evidence="1" id="KW-1133">Transmembrane helix</keyword>
<keyword evidence="1" id="KW-0472">Membrane</keyword>
<evidence type="ECO:0000313" key="2">
    <source>
        <dbReference type="EMBL" id="KLN35578.1"/>
    </source>
</evidence>
<dbReference type="STRING" id="264251.FB00_04645"/>
<keyword evidence="1" id="KW-0812">Transmembrane</keyword>
<dbReference type="Proteomes" id="UP000035265">
    <property type="component" value="Unassembled WGS sequence"/>
</dbReference>
<accession>A0A0H2KR09</accession>
<dbReference type="AlphaFoldDB" id="A0A0H2KR09"/>
<evidence type="ECO:0000256" key="1">
    <source>
        <dbReference type="SAM" id="Phobius"/>
    </source>
</evidence>
<dbReference type="EMBL" id="JNBQ01000003">
    <property type="protein sequence ID" value="KLN35578.1"/>
    <property type="molecule type" value="Genomic_DNA"/>
</dbReference>
<dbReference type="PATRIC" id="fig|264251.5.peg.957"/>
<feature type="transmembrane region" description="Helical" evidence="1">
    <location>
        <begin position="85"/>
        <end position="100"/>
    </location>
</feature>
<reference evidence="2 3" key="1">
    <citation type="submission" date="2014-05" db="EMBL/GenBank/DDBJ databases">
        <title>Cellulosimicrobium funkei U11 genome.</title>
        <authorList>
            <person name="Hu C."/>
            <person name="Gong Y."/>
            <person name="Wan W."/>
            <person name="Jiang M."/>
        </authorList>
    </citation>
    <scope>NUCLEOTIDE SEQUENCE [LARGE SCALE GENOMIC DNA]</scope>
    <source>
        <strain evidence="2 3">U11</strain>
    </source>
</reference>
<dbReference type="RefSeq" id="WP_047231720.1">
    <property type="nucleotide sequence ID" value="NZ_JNBQ01000003.1"/>
</dbReference>
<protein>
    <submittedName>
        <fullName evidence="2">Uncharacterized protein</fullName>
    </submittedName>
</protein>
<name>A0A0H2KR09_9MICO</name>
<feature type="transmembrane region" description="Helical" evidence="1">
    <location>
        <begin position="131"/>
        <end position="150"/>
    </location>
</feature>
<comment type="caution">
    <text evidence="2">The sequence shown here is derived from an EMBL/GenBank/DDBJ whole genome shotgun (WGS) entry which is preliminary data.</text>
</comment>
<proteinExistence type="predicted"/>
<feature type="transmembrane region" description="Helical" evidence="1">
    <location>
        <begin position="204"/>
        <end position="225"/>
    </location>
</feature>